<name>A0A815VQ77_ADIRI</name>
<evidence type="ECO:0000256" key="1">
    <source>
        <dbReference type="SAM" id="Phobius"/>
    </source>
</evidence>
<accession>A0A815VQ77</accession>
<dbReference type="EMBL" id="CAJNOR010007151">
    <property type="protein sequence ID" value="CAF1611789.1"/>
    <property type="molecule type" value="Genomic_DNA"/>
</dbReference>
<dbReference type="Gene3D" id="1.20.140.150">
    <property type="match status" value="1"/>
</dbReference>
<evidence type="ECO:0000313" key="4">
    <source>
        <dbReference type="Proteomes" id="UP000663828"/>
    </source>
</evidence>
<feature type="transmembrane region" description="Helical" evidence="1">
    <location>
        <begin position="150"/>
        <end position="169"/>
    </location>
</feature>
<comment type="caution">
    <text evidence="2">The sequence shown here is derived from an EMBL/GenBank/DDBJ whole genome shotgun (WGS) entry which is preliminary data.</text>
</comment>
<evidence type="ECO:0000313" key="3">
    <source>
        <dbReference type="EMBL" id="CAF1611789.1"/>
    </source>
</evidence>
<reference evidence="2" key="1">
    <citation type="submission" date="2021-02" db="EMBL/GenBank/DDBJ databases">
        <authorList>
            <person name="Nowell W R."/>
        </authorList>
    </citation>
    <scope>NUCLEOTIDE SEQUENCE</scope>
</reference>
<dbReference type="OrthoDB" id="10067839at2759"/>
<evidence type="ECO:0000313" key="5">
    <source>
        <dbReference type="Proteomes" id="UP000663852"/>
    </source>
</evidence>
<dbReference type="AlphaFoldDB" id="A0A815VQ77"/>
<gene>
    <name evidence="2" type="ORF">EDS130_LOCUS44633</name>
    <name evidence="3" type="ORF">XAT740_LOCUS48998</name>
</gene>
<sequence>MGKTNVITKIFLVLVTIVGIIALILLIIGVATRKWLSISSSLSPLETQISGVLSNTTFLTSLIIATRASQTQVVQIVLATAQKVKDQLNAATANHTTYHLYGKDPNIPETSLSFKTSQGFVFAGIGSLFFGLLLAIIITLLPLPRFIRLLPLLLLIIGPILITIGFVLYPKTVIEDFGNSLQVSIDIGYSIILVIIASIIGYITAALFAFIILQPRQNSPQKPPTRTFAPRSIFRPSYPIRMKRNW</sequence>
<feature type="transmembrane region" description="Helical" evidence="1">
    <location>
        <begin position="189"/>
        <end position="213"/>
    </location>
</feature>
<keyword evidence="1" id="KW-1133">Transmembrane helix</keyword>
<feature type="transmembrane region" description="Helical" evidence="1">
    <location>
        <begin position="12"/>
        <end position="32"/>
    </location>
</feature>
<dbReference type="Proteomes" id="UP000663828">
    <property type="component" value="Unassembled WGS sequence"/>
</dbReference>
<keyword evidence="1" id="KW-0472">Membrane</keyword>
<feature type="transmembrane region" description="Helical" evidence="1">
    <location>
        <begin position="120"/>
        <end position="143"/>
    </location>
</feature>
<dbReference type="EMBL" id="CAJNOJ010000892">
    <property type="protein sequence ID" value="CAF1531826.1"/>
    <property type="molecule type" value="Genomic_DNA"/>
</dbReference>
<keyword evidence="1" id="KW-0812">Transmembrane</keyword>
<dbReference type="Proteomes" id="UP000663852">
    <property type="component" value="Unassembled WGS sequence"/>
</dbReference>
<evidence type="ECO:0000313" key="2">
    <source>
        <dbReference type="EMBL" id="CAF1531826.1"/>
    </source>
</evidence>
<keyword evidence="4" id="KW-1185">Reference proteome</keyword>
<organism evidence="2 5">
    <name type="scientific">Adineta ricciae</name>
    <name type="common">Rotifer</name>
    <dbReference type="NCBI Taxonomy" id="249248"/>
    <lineage>
        <taxon>Eukaryota</taxon>
        <taxon>Metazoa</taxon>
        <taxon>Spiralia</taxon>
        <taxon>Gnathifera</taxon>
        <taxon>Rotifera</taxon>
        <taxon>Eurotatoria</taxon>
        <taxon>Bdelloidea</taxon>
        <taxon>Adinetida</taxon>
        <taxon>Adinetidae</taxon>
        <taxon>Adineta</taxon>
    </lineage>
</organism>
<proteinExistence type="predicted"/>
<protein>
    <submittedName>
        <fullName evidence="2">Uncharacterized protein</fullName>
    </submittedName>
</protein>